<protein>
    <submittedName>
        <fullName evidence="1">Uncharacterized protein</fullName>
    </submittedName>
</protein>
<reference evidence="1" key="1">
    <citation type="submission" date="2020-08" db="EMBL/GenBank/DDBJ databases">
        <title>Spodoptera exigua strain:BAW_Kor-Di-RS1 Genome sequencing and assembly.</title>
        <authorList>
            <person name="Kim J."/>
            <person name="Nam H.Y."/>
            <person name="Kwon M."/>
            <person name="Choi J.H."/>
            <person name="Cho S.R."/>
            <person name="Kim G.-H."/>
        </authorList>
    </citation>
    <scope>NUCLEOTIDE SEQUENCE</scope>
    <source>
        <strain evidence="1">BAW_Kor-Di-RS1</strain>
        <tissue evidence="1">Whole-body</tissue>
    </source>
</reference>
<comment type="caution">
    <text evidence="1">The sequence shown here is derived from an EMBL/GenBank/DDBJ whole genome shotgun (WGS) entry which is preliminary data.</text>
</comment>
<gene>
    <name evidence="1" type="ORF">HW555_003115</name>
</gene>
<dbReference type="Proteomes" id="UP000648187">
    <property type="component" value="Unassembled WGS sequence"/>
</dbReference>
<dbReference type="EMBL" id="JACKWZ010000029">
    <property type="protein sequence ID" value="KAF9420767.1"/>
    <property type="molecule type" value="Genomic_DNA"/>
</dbReference>
<dbReference type="InterPro" id="IPR038884">
    <property type="entry name" value="CFAP61"/>
</dbReference>
<dbReference type="PANTHER" id="PTHR21178">
    <property type="entry name" value="CILIA- AND FLAGELLA-ASSOCIATED PROTEIN 61"/>
    <property type="match status" value="1"/>
</dbReference>
<sequence length="130" mass="15015">MKRSIVGGSLVYKQQPMFTDSVSSIYLSKVIKPQKKFVHHKKENLTVQGKNNAFMIELFAIREDIDDRHAYDLLEAAFELMKDLDYCIIRVPSADKTFPLLQHFCFVPTKPKVCCRYSLYIAHRSSVLGL</sequence>
<proteinExistence type="predicted"/>
<organism evidence="1 2">
    <name type="scientific">Spodoptera exigua</name>
    <name type="common">Beet armyworm</name>
    <name type="synonym">Noctua fulgens</name>
    <dbReference type="NCBI Taxonomy" id="7107"/>
    <lineage>
        <taxon>Eukaryota</taxon>
        <taxon>Metazoa</taxon>
        <taxon>Ecdysozoa</taxon>
        <taxon>Arthropoda</taxon>
        <taxon>Hexapoda</taxon>
        <taxon>Insecta</taxon>
        <taxon>Pterygota</taxon>
        <taxon>Neoptera</taxon>
        <taxon>Endopterygota</taxon>
        <taxon>Lepidoptera</taxon>
        <taxon>Glossata</taxon>
        <taxon>Ditrysia</taxon>
        <taxon>Noctuoidea</taxon>
        <taxon>Noctuidae</taxon>
        <taxon>Amphipyrinae</taxon>
        <taxon>Spodoptera</taxon>
    </lineage>
</organism>
<dbReference type="AlphaFoldDB" id="A0A835GQ02"/>
<evidence type="ECO:0000313" key="2">
    <source>
        <dbReference type="Proteomes" id="UP000648187"/>
    </source>
</evidence>
<accession>A0A835GQ02</accession>
<name>A0A835GQ02_SPOEX</name>
<dbReference type="PANTHER" id="PTHR21178:SF8">
    <property type="entry name" value="CILIA- AND FLAGELLA-ASSOCIATED PROTEIN 61"/>
    <property type="match status" value="1"/>
</dbReference>
<evidence type="ECO:0000313" key="1">
    <source>
        <dbReference type="EMBL" id="KAF9420767.1"/>
    </source>
</evidence>
<feature type="non-terminal residue" evidence="1">
    <location>
        <position position="130"/>
    </location>
</feature>
<keyword evidence="2" id="KW-1185">Reference proteome</keyword>